<proteinExistence type="inferred from homology"/>
<dbReference type="UniPathway" id="UPA00865">
    <property type="reaction ID" value="UER00834"/>
</dbReference>
<dbReference type="EMBL" id="FOZV01000002">
    <property type="protein sequence ID" value="SFS44261.1"/>
    <property type="molecule type" value="Genomic_DNA"/>
</dbReference>
<dbReference type="SFLD" id="SFLDG01129">
    <property type="entry name" value="C1.5:_HAD__Beta-PGM__Phosphata"/>
    <property type="match status" value="1"/>
</dbReference>
<evidence type="ECO:0000256" key="6">
    <source>
        <dbReference type="HAMAP-Rule" id="MF_00495"/>
    </source>
</evidence>
<accession>A0A1I6PVJ3</accession>
<dbReference type="InterPro" id="IPR037512">
    <property type="entry name" value="PGPase_prok"/>
</dbReference>
<evidence type="ECO:0000256" key="5">
    <source>
        <dbReference type="ARBA" id="ARBA00013078"/>
    </source>
</evidence>
<feature type="binding site" evidence="6">
    <location>
        <position position="14"/>
    </location>
    <ligand>
        <name>Mg(2+)</name>
        <dbReference type="ChEBI" id="CHEBI:18420"/>
    </ligand>
</feature>
<dbReference type="GO" id="GO:0008967">
    <property type="term" value="F:phosphoglycolate phosphatase activity"/>
    <property type="evidence" value="ECO:0007669"/>
    <property type="project" value="UniProtKB-UniRule"/>
</dbReference>
<dbReference type="Gene3D" id="3.40.50.1000">
    <property type="entry name" value="HAD superfamily/HAD-like"/>
    <property type="match status" value="1"/>
</dbReference>
<comment type="catalytic activity">
    <reaction evidence="1 6">
        <text>2-phosphoglycolate + H2O = glycolate + phosphate</text>
        <dbReference type="Rhea" id="RHEA:14369"/>
        <dbReference type="ChEBI" id="CHEBI:15377"/>
        <dbReference type="ChEBI" id="CHEBI:29805"/>
        <dbReference type="ChEBI" id="CHEBI:43474"/>
        <dbReference type="ChEBI" id="CHEBI:58033"/>
        <dbReference type="EC" id="3.1.3.18"/>
    </reaction>
</comment>
<comment type="cofactor">
    <cofactor evidence="2 6">
        <name>Mg(2+)</name>
        <dbReference type="ChEBI" id="CHEBI:18420"/>
    </cofactor>
</comment>
<evidence type="ECO:0000313" key="7">
    <source>
        <dbReference type="EMBL" id="SFS44261.1"/>
    </source>
</evidence>
<keyword evidence="8" id="KW-1185">Reference proteome</keyword>
<dbReference type="AlphaFoldDB" id="A0A1I6PVJ3"/>
<sequence length="236" mass="24643">MTVRDLDGWTIAFDLDGTLVDSAPDLIGTLNHLLNAHGHPPVPLSAARHLVGHGARALLRHGFAEAGAVWDEVADPGLFDRFIAHYLGRIADDSRPFEGVVETLDALAGRGAVLCVATNKRSDLAEALIEALDLGRHFAAVAGADRVSARKPAAAHVVEAVRMAGGDPARAVMVGDASTDTGSARAAGVPCVVCGFGYNDLPLHQLGGDVVIDSFLDLIAAVERLSARTLLREPAI</sequence>
<dbReference type="SFLD" id="SFLDS00003">
    <property type="entry name" value="Haloacid_Dehalogenase"/>
    <property type="match status" value="1"/>
</dbReference>
<dbReference type="Pfam" id="PF13419">
    <property type="entry name" value="HAD_2"/>
    <property type="match status" value="1"/>
</dbReference>
<name>A0A1I6PVJ3_9CAUL</name>
<feature type="binding site" evidence="6">
    <location>
        <position position="176"/>
    </location>
    <ligand>
        <name>Mg(2+)</name>
        <dbReference type="ChEBI" id="CHEBI:18420"/>
    </ligand>
</feature>
<keyword evidence="6" id="KW-0460">Magnesium</keyword>
<evidence type="ECO:0000256" key="3">
    <source>
        <dbReference type="ARBA" id="ARBA00004818"/>
    </source>
</evidence>
<gene>
    <name evidence="7" type="ORF">SAMN05192570_1322</name>
</gene>
<comment type="similarity">
    <text evidence="4 6">Belongs to the HAD-like hydrolase superfamily. CbbY/CbbZ/Gph/YieH family.</text>
</comment>
<dbReference type="SUPFAM" id="SSF56784">
    <property type="entry name" value="HAD-like"/>
    <property type="match status" value="1"/>
</dbReference>
<dbReference type="Proteomes" id="UP000198788">
    <property type="component" value="Unassembled WGS sequence"/>
</dbReference>
<dbReference type="GO" id="GO:0046872">
    <property type="term" value="F:metal ion binding"/>
    <property type="evidence" value="ECO:0007669"/>
    <property type="project" value="UniProtKB-KW"/>
</dbReference>
<dbReference type="OrthoDB" id="9793014at2"/>
<dbReference type="PANTHER" id="PTHR43434:SF1">
    <property type="entry name" value="PHOSPHOGLYCOLATE PHOSPHATASE"/>
    <property type="match status" value="1"/>
</dbReference>
<dbReference type="GO" id="GO:0046295">
    <property type="term" value="P:glycolate biosynthetic process"/>
    <property type="evidence" value="ECO:0007669"/>
    <property type="project" value="UniProtKB-UniRule"/>
</dbReference>
<keyword evidence="6" id="KW-0378">Hydrolase</keyword>
<keyword evidence="6" id="KW-0479">Metal-binding</keyword>
<dbReference type="InterPro" id="IPR036412">
    <property type="entry name" value="HAD-like_sf"/>
</dbReference>
<dbReference type="InterPro" id="IPR023198">
    <property type="entry name" value="PGP-like_dom2"/>
</dbReference>
<reference evidence="8" key="1">
    <citation type="submission" date="2016-10" db="EMBL/GenBank/DDBJ databases">
        <authorList>
            <person name="Varghese N."/>
            <person name="Submissions S."/>
        </authorList>
    </citation>
    <scope>NUCLEOTIDE SEQUENCE [LARGE SCALE GENOMIC DNA]</scope>
    <source>
        <strain evidence="8">CGMCC 1.10683</strain>
    </source>
</reference>
<comment type="pathway">
    <text evidence="3 6">Organic acid metabolism; glycolate biosynthesis; glycolate from 2-phosphoglycolate: step 1/1.</text>
</comment>
<dbReference type="InterPro" id="IPR050155">
    <property type="entry name" value="HAD-like_hydrolase_sf"/>
</dbReference>
<dbReference type="RefSeq" id="WP_092308037.1">
    <property type="nucleotide sequence ID" value="NZ_FOZV01000002.1"/>
</dbReference>
<evidence type="ECO:0000256" key="4">
    <source>
        <dbReference type="ARBA" id="ARBA00006171"/>
    </source>
</evidence>
<evidence type="ECO:0000256" key="2">
    <source>
        <dbReference type="ARBA" id="ARBA00001946"/>
    </source>
</evidence>
<dbReference type="GO" id="GO:0006281">
    <property type="term" value="P:DNA repair"/>
    <property type="evidence" value="ECO:0007669"/>
    <property type="project" value="TreeGrafter"/>
</dbReference>
<dbReference type="HAMAP" id="MF_00495">
    <property type="entry name" value="GPH_hydrolase_bact"/>
    <property type="match status" value="1"/>
</dbReference>
<dbReference type="InterPro" id="IPR023214">
    <property type="entry name" value="HAD_sf"/>
</dbReference>
<dbReference type="GO" id="GO:0005829">
    <property type="term" value="C:cytosol"/>
    <property type="evidence" value="ECO:0007669"/>
    <property type="project" value="TreeGrafter"/>
</dbReference>
<comment type="function">
    <text evidence="6">Specifically catalyzes the dephosphorylation of 2-phosphoglycolate. Is involved in the dissimilation of the intracellular 2-phosphoglycolate formed during the DNA repair of 3'-phosphoglycolate ends, a major class of DNA lesions induced by oxidative stress.</text>
</comment>
<dbReference type="Gene3D" id="1.10.150.240">
    <property type="entry name" value="Putative phosphatase, domain 2"/>
    <property type="match status" value="1"/>
</dbReference>
<dbReference type="EC" id="3.1.3.18" evidence="5 6"/>
<feature type="active site" description="Nucleophile" evidence="6">
    <location>
        <position position="14"/>
    </location>
</feature>
<dbReference type="GO" id="GO:0005975">
    <property type="term" value="P:carbohydrate metabolic process"/>
    <property type="evidence" value="ECO:0007669"/>
    <property type="project" value="InterPro"/>
</dbReference>
<feature type="binding site" evidence="6">
    <location>
        <position position="16"/>
    </location>
    <ligand>
        <name>Mg(2+)</name>
        <dbReference type="ChEBI" id="CHEBI:18420"/>
    </ligand>
</feature>
<protein>
    <recommendedName>
        <fullName evidence="5 6">Phosphoglycolate phosphatase</fullName>
        <shortName evidence="6">PGP</shortName>
        <shortName evidence="6">PGPase</shortName>
        <ecNumber evidence="5 6">3.1.3.18</ecNumber>
    </recommendedName>
</protein>
<dbReference type="STRING" id="871741.SAMN05192570_1322"/>
<dbReference type="PANTHER" id="PTHR43434">
    <property type="entry name" value="PHOSPHOGLYCOLATE PHOSPHATASE"/>
    <property type="match status" value="1"/>
</dbReference>
<evidence type="ECO:0000256" key="1">
    <source>
        <dbReference type="ARBA" id="ARBA00000830"/>
    </source>
</evidence>
<dbReference type="InterPro" id="IPR041492">
    <property type="entry name" value="HAD_2"/>
</dbReference>
<evidence type="ECO:0000313" key="8">
    <source>
        <dbReference type="Proteomes" id="UP000198788"/>
    </source>
</evidence>
<keyword evidence="6" id="KW-0119">Carbohydrate metabolism</keyword>
<organism evidence="7 8">
    <name type="scientific">Brevundimonas viscosa</name>
    <dbReference type="NCBI Taxonomy" id="871741"/>
    <lineage>
        <taxon>Bacteria</taxon>
        <taxon>Pseudomonadati</taxon>
        <taxon>Pseudomonadota</taxon>
        <taxon>Alphaproteobacteria</taxon>
        <taxon>Caulobacterales</taxon>
        <taxon>Caulobacteraceae</taxon>
        <taxon>Brevundimonas</taxon>
    </lineage>
</organism>